<dbReference type="InterPro" id="IPR015300">
    <property type="entry name" value="DNA-bd_pseudobarrel_sf"/>
</dbReference>
<dbReference type="Gene3D" id="2.40.330.10">
    <property type="entry name" value="DNA-binding pseudobarrel domain"/>
    <property type="match status" value="1"/>
</dbReference>
<evidence type="ECO:0000256" key="1">
    <source>
        <dbReference type="ARBA" id="ARBA00004123"/>
    </source>
</evidence>
<dbReference type="CDD" id="cd10017">
    <property type="entry name" value="B3_DNA"/>
    <property type="match status" value="1"/>
</dbReference>
<dbReference type="PROSITE" id="PS50863">
    <property type="entry name" value="B3"/>
    <property type="match status" value="1"/>
</dbReference>
<evidence type="ECO:0000256" key="5">
    <source>
        <dbReference type="ARBA" id="ARBA00023242"/>
    </source>
</evidence>
<dbReference type="InterPro" id="IPR057743">
    <property type="entry name" value="Zfn_VAL1-3_N"/>
</dbReference>
<dbReference type="GO" id="GO:0003677">
    <property type="term" value="F:DNA binding"/>
    <property type="evidence" value="ECO:0007669"/>
    <property type="project" value="UniProtKB-KW"/>
</dbReference>
<reference evidence="7" key="1">
    <citation type="submission" date="2023-04" db="EMBL/GenBank/DDBJ databases">
        <authorList>
            <person name="Vijverberg K."/>
            <person name="Xiong W."/>
            <person name="Schranz E."/>
        </authorList>
    </citation>
    <scope>NUCLEOTIDE SEQUENCE</scope>
</reference>
<sequence>MASSSSKASCFQCQDSTSNCFRDGWRLRNGERAHLCYQCACVYEEGRFCETFHSNDDGWRDCESCGKLVHCGCVVSFNQYFLLDFGGVICRECSKKNLKLARNQRYAREFQTDPTDVPDLAKRIQIEPHYWPDGIVSDIKCISKTVKPFLNPLFEKVLTASDADMKLGRIVIPKRYAEAFFPEVSAPKGIMMNILDMESKEWEFAFRYWPNCGSKTYVLEGLRDFMFSRRLQAGDTVSFYRVEPGGKMAIGFRKTSVAKPAHQ</sequence>
<dbReference type="Pfam" id="PF02362">
    <property type="entry name" value="B3"/>
    <property type="match status" value="1"/>
</dbReference>
<dbReference type="SMART" id="SM01019">
    <property type="entry name" value="B3"/>
    <property type="match status" value="1"/>
</dbReference>
<comment type="subcellular location">
    <subcellularLocation>
        <location evidence="1">Nucleus</location>
    </subcellularLocation>
</comment>
<gene>
    <name evidence="7" type="ORF">LSALG_LOCUS23180</name>
</gene>
<evidence type="ECO:0000256" key="3">
    <source>
        <dbReference type="ARBA" id="ARBA00023125"/>
    </source>
</evidence>
<dbReference type="EMBL" id="OX465081">
    <property type="protein sequence ID" value="CAI9283598.1"/>
    <property type="molecule type" value="Genomic_DNA"/>
</dbReference>
<organism evidence="7 8">
    <name type="scientific">Lactuca saligna</name>
    <name type="common">Willowleaf lettuce</name>
    <dbReference type="NCBI Taxonomy" id="75948"/>
    <lineage>
        <taxon>Eukaryota</taxon>
        <taxon>Viridiplantae</taxon>
        <taxon>Streptophyta</taxon>
        <taxon>Embryophyta</taxon>
        <taxon>Tracheophyta</taxon>
        <taxon>Spermatophyta</taxon>
        <taxon>Magnoliopsida</taxon>
        <taxon>eudicotyledons</taxon>
        <taxon>Gunneridae</taxon>
        <taxon>Pentapetalae</taxon>
        <taxon>asterids</taxon>
        <taxon>campanulids</taxon>
        <taxon>Asterales</taxon>
        <taxon>Asteraceae</taxon>
        <taxon>Cichorioideae</taxon>
        <taxon>Cichorieae</taxon>
        <taxon>Lactucinae</taxon>
        <taxon>Lactuca</taxon>
    </lineage>
</organism>
<name>A0AA35Z0C3_LACSI</name>
<feature type="domain" description="TF-B3" evidence="6">
    <location>
        <begin position="155"/>
        <end position="256"/>
    </location>
</feature>
<evidence type="ECO:0000259" key="6">
    <source>
        <dbReference type="PROSITE" id="PS50863"/>
    </source>
</evidence>
<dbReference type="GO" id="GO:0005634">
    <property type="term" value="C:nucleus"/>
    <property type="evidence" value="ECO:0007669"/>
    <property type="project" value="UniProtKB-SubCell"/>
</dbReference>
<protein>
    <recommendedName>
        <fullName evidence="6">TF-B3 domain-containing protein</fullName>
    </recommendedName>
</protein>
<dbReference type="AlphaFoldDB" id="A0AA35Z0C3"/>
<evidence type="ECO:0000256" key="2">
    <source>
        <dbReference type="ARBA" id="ARBA00023015"/>
    </source>
</evidence>
<keyword evidence="2" id="KW-0805">Transcription regulation</keyword>
<dbReference type="Pfam" id="PF25813">
    <property type="entry name" value="zf_VAL1_N"/>
    <property type="match status" value="1"/>
</dbReference>
<evidence type="ECO:0000313" key="7">
    <source>
        <dbReference type="EMBL" id="CAI9283598.1"/>
    </source>
</evidence>
<dbReference type="SUPFAM" id="SSF101936">
    <property type="entry name" value="DNA-binding pseudobarrel domain"/>
    <property type="match status" value="1"/>
</dbReference>
<accession>A0AA35Z0C3</accession>
<dbReference type="PANTHER" id="PTHR46245">
    <property type="entry name" value="B3 DOMAIN-CONTAINING PROTEIN OS07G0563300"/>
    <property type="match status" value="1"/>
</dbReference>
<keyword evidence="4" id="KW-0804">Transcription</keyword>
<dbReference type="PANTHER" id="PTHR46245:SF19">
    <property type="entry name" value="TF-B3 DOMAIN-CONTAINING PROTEIN"/>
    <property type="match status" value="1"/>
</dbReference>
<dbReference type="InterPro" id="IPR003340">
    <property type="entry name" value="B3_DNA-bd"/>
</dbReference>
<dbReference type="Proteomes" id="UP001177003">
    <property type="component" value="Chromosome 5"/>
</dbReference>
<evidence type="ECO:0000256" key="4">
    <source>
        <dbReference type="ARBA" id="ARBA00023163"/>
    </source>
</evidence>
<evidence type="ECO:0000313" key="8">
    <source>
        <dbReference type="Proteomes" id="UP001177003"/>
    </source>
</evidence>
<keyword evidence="5" id="KW-0539">Nucleus</keyword>
<proteinExistence type="predicted"/>
<keyword evidence="3" id="KW-0238">DNA-binding</keyword>
<keyword evidence="8" id="KW-1185">Reference proteome</keyword>